<dbReference type="GeneID" id="139083190"/>
<accession>A0ABM4PAP4</accession>
<evidence type="ECO:0000313" key="2">
    <source>
        <dbReference type="Proteomes" id="UP001652662"/>
    </source>
</evidence>
<dbReference type="RefSeq" id="XP_070474252.1">
    <property type="nucleotide sequence ID" value="XM_070618151.1"/>
</dbReference>
<evidence type="ECO:0000256" key="1">
    <source>
        <dbReference type="SAM" id="MobiDB-lite"/>
    </source>
</evidence>
<gene>
    <name evidence="3" type="primary">LOC139083190</name>
</gene>
<protein>
    <submittedName>
        <fullName evidence="3">Uncharacterized protein</fullName>
    </submittedName>
</protein>
<dbReference type="Proteomes" id="UP001652662">
    <property type="component" value="Chromosome 5"/>
</dbReference>
<evidence type="ECO:0000313" key="3">
    <source>
        <dbReference type="RefSeq" id="XP_070474252.1"/>
    </source>
</evidence>
<feature type="region of interest" description="Disordered" evidence="1">
    <location>
        <begin position="80"/>
        <end position="114"/>
    </location>
</feature>
<sequence length="223" mass="23385">MTSSMALTLSLRALPAPTTSLNHPPGLSVVLLSPQSPLLQNHSGPFLSECRDISGRPKVTEGRAAEPGAKILNSQLWACSPPHQRPQAGVDSSGHSPHYSSGSSSSQKRVIAPGVLCPRRRREGLAQAGKAPGEDSLTAVTLSPGECGDSAGLAGGGTGSRLSSREQVVEPLLWKPVSTSIKAYPVLGESNELRHLTTNQVTPGKFMAFLQDTATQSCSDQTW</sequence>
<feature type="compositionally biased region" description="Low complexity" evidence="1">
    <location>
        <begin position="92"/>
        <end position="106"/>
    </location>
</feature>
<proteinExistence type="predicted"/>
<organism evidence="2 3">
    <name type="scientific">Equus przewalskii</name>
    <name type="common">Przewalski's horse</name>
    <name type="synonym">Equus caballus przewalskii</name>
    <dbReference type="NCBI Taxonomy" id="9798"/>
    <lineage>
        <taxon>Eukaryota</taxon>
        <taxon>Metazoa</taxon>
        <taxon>Chordata</taxon>
        <taxon>Craniata</taxon>
        <taxon>Vertebrata</taxon>
        <taxon>Euteleostomi</taxon>
        <taxon>Mammalia</taxon>
        <taxon>Eutheria</taxon>
        <taxon>Laurasiatheria</taxon>
        <taxon>Perissodactyla</taxon>
        <taxon>Equidae</taxon>
        <taxon>Equus</taxon>
    </lineage>
</organism>
<reference evidence="3" key="1">
    <citation type="submission" date="2025-08" db="UniProtKB">
        <authorList>
            <consortium name="RefSeq"/>
        </authorList>
    </citation>
    <scope>IDENTIFICATION</scope>
    <source>
        <tissue evidence="3">Blood</tissue>
    </source>
</reference>
<name>A0ABM4PAP4_EQUPR</name>
<keyword evidence="2" id="KW-1185">Reference proteome</keyword>